<evidence type="ECO:0000313" key="2">
    <source>
        <dbReference type="Proteomes" id="UP000321026"/>
    </source>
</evidence>
<organism evidence="1 2">
    <name type="scientific">Candidatus Dojkabacteria bacterium</name>
    <dbReference type="NCBI Taxonomy" id="2099670"/>
    <lineage>
        <taxon>Bacteria</taxon>
        <taxon>Candidatus Dojkabacteria</taxon>
    </lineage>
</organism>
<reference evidence="1 2" key="1">
    <citation type="submission" date="2018-09" db="EMBL/GenBank/DDBJ databases">
        <title>Metagenome Assembled Genomes from an Advanced Water Purification Facility.</title>
        <authorList>
            <person name="Stamps B.W."/>
            <person name="Spear J.R."/>
        </authorList>
    </citation>
    <scope>NUCLEOTIDE SEQUENCE [LARGE SCALE GENOMIC DNA]</scope>
    <source>
        <strain evidence="1">Bin_63_2</strain>
    </source>
</reference>
<gene>
    <name evidence="1" type="ORF">E6Q11_00785</name>
</gene>
<proteinExistence type="predicted"/>
<dbReference type="InterPro" id="IPR056209">
    <property type="entry name" value="SU10_adaptor"/>
</dbReference>
<dbReference type="EMBL" id="SSDS01000010">
    <property type="protein sequence ID" value="TXG78599.1"/>
    <property type="molecule type" value="Genomic_DNA"/>
</dbReference>
<dbReference type="Proteomes" id="UP000321026">
    <property type="component" value="Unassembled WGS sequence"/>
</dbReference>
<dbReference type="AlphaFoldDB" id="A0A5C7JAX5"/>
<protein>
    <submittedName>
        <fullName evidence="1">Uncharacterized protein</fullName>
    </submittedName>
</protein>
<name>A0A5C7JAX5_9BACT</name>
<comment type="caution">
    <text evidence="1">The sequence shown here is derived from an EMBL/GenBank/DDBJ whole genome shotgun (WGS) entry which is preliminary data.</text>
</comment>
<accession>A0A5C7JAX5</accession>
<evidence type="ECO:0000313" key="1">
    <source>
        <dbReference type="EMBL" id="TXG78599.1"/>
    </source>
</evidence>
<dbReference type="Pfam" id="PF24175">
    <property type="entry name" value="SU10_adaptor"/>
    <property type="match status" value="1"/>
</dbReference>
<sequence>MDYNLGTLRRDVAYDLLDDEEFDPELIDRAINRAQREIFNQYELTFQEKIFSGTVPAGYTLFKYQPDIALAQDHVVTSPDGVQRSIRDLYMDFTEFNKMFPTPANNEPGPIGRWTSYGGNIILSAPTDQDYKLDIYYIKKPAKLLADTDVPEIPEEFSELLTLGAYIRIAKRNEDLDLAQMALQDYAGMLNRLVDRYGMRKTGPVQMKKTNRR</sequence>